<keyword evidence="1" id="KW-0812">Transmembrane</keyword>
<protein>
    <recommendedName>
        <fullName evidence="4">DUF3953 domain-containing protein</fullName>
    </recommendedName>
</protein>
<organism evidence="2 3">
    <name type="scientific">Neobacillus piezotolerans</name>
    <dbReference type="NCBI Taxonomy" id="2259171"/>
    <lineage>
        <taxon>Bacteria</taxon>
        <taxon>Bacillati</taxon>
        <taxon>Bacillota</taxon>
        <taxon>Bacilli</taxon>
        <taxon>Bacillales</taxon>
        <taxon>Bacillaceae</taxon>
        <taxon>Neobacillus</taxon>
    </lineage>
</organism>
<dbReference type="AlphaFoldDB" id="A0A3D8GQR5"/>
<evidence type="ECO:0000313" key="2">
    <source>
        <dbReference type="EMBL" id="RDU36621.1"/>
    </source>
</evidence>
<comment type="caution">
    <text evidence="2">The sequence shown here is derived from an EMBL/GenBank/DDBJ whole genome shotgun (WGS) entry which is preliminary data.</text>
</comment>
<evidence type="ECO:0000256" key="1">
    <source>
        <dbReference type="SAM" id="Phobius"/>
    </source>
</evidence>
<accession>A0A3D8GQR5</accession>
<sequence length="70" mass="7458">MFKYLSIVAALLSVLLYYAKPLPYAGWFAGAAAAFGFGYGLISLLKEKDSGGKTSIKLNVVAMLILLLGQ</sequence>
<keyword evidence="1" id="KW-0472">Membrane</keyword>
<reference evidence="2 3" key="1">
    <citation type="submission" date="2018-07" db="EMBL/GenBank/DDBJ databases">
        <title>Bacillus sp. YLB-04 draft genome sequence.</title>
        <authorList>
            <person name="Yu L."/>
            <person name="Tang X."/>
        </authorList>
    </citation>
    <scope>NUCLEOTIDE SEQUENCE [LARGE SCALE GENOMIC DNA]</scope>
    <source>
        <strain evidence="2 3">YLB-04</strain>
    </source>
</reference>
<dbReference type="EMBL" id="QNQT01000004">
    <property type="protein sequence ID" value="RDU36621.1"/>
    <property type="molecule type" value="Genomic_DNA"/>
</dbReference>
<dbReference type="Proteomes" id="UP000257144">
    <property type="component" value="Unassembled WGS sequence"/>
</dbReference>
<dbReference type="OrthoDB" id="2942210at2"/>
<gene>
    <name evidence="2" type="ORF">DRW41_11205</name>
</gene>
<name>A0A3D8GQR5_9BACI</name>
<evidence type="ECO:0008006" key="4">
    <source>
        <dbReference type="Google" id="ProtNLM"/>
    </source>
</evidence>
<dbReference type="RefSeq" id="WP_115452093.1">
    <property type="nucleotide sequence ID" value="NZ_QNQT01000004.1"/>
</dbReference>
<keyword evidence="3" id="KW-1185">Reference proteome</keyword>
<proteinExistence type="predicted"/>
<keyword evidence="1" id="KW-1133">Transmembrane helix</keyword>
<feature type="transmembrane region" description="Helical" evidence="1">
    <location>
        <begin position="26"/>
        <end position="45"/>
    </location>
</feature>
<evidence type="ECO:0000313" key="3">
    <source>
        <dbReference type="Proteomes" id="UP000257144"/>
    </source>
</evidence>